<dbReference type="PIRSF" id="PIRSF001220">
    <property type="entry name" value="L-ASNase_gatD"/>
    <property type="match status" value="1"/>
</dbReference>
<evidence type="ECO:0000256" key="2">
    <source>
        <dbReference type="ARBA" id="ARBA00022801"/>
    </source>
</evidence>
<dbReference type="InterPro" id="IPR036152">
    <property type="entry name" value="Asp/glu_Ase-like_sf"/>
</dbReference>
<evidence type="ECO:0000259" key="4">
    <source>
        <dbReference type="Pfam" id="PF17763"/>
    </source>
</evidence>
<dbReference type="PROSITE" id="PS51732">
    <property type="entry name" value="ASN_GLN_ASE_3"/>
    <property type="match status" value="1"/>
</dbReference>
<gene>
    <name evidence="5" type="ORF">GCM10022402_30470</name>
</gene>
<organism evidence="5 6">
    <name type="scientific">Salinactinospora qingdaonensis</name>
    <dbReference type="NCBI Taxonomy" id="702744"/>
    <lineage>
        <taxon>Bacteria</taxon>
        <taxon>Bacillati</taxon>
        <taxon>Actinomycetota</taxon>
        <taxon>Actinomycetes</taxon>
        <taxon>Streptosporangiales</taxon>
        <taxon>Nocardiopsidaceae</taxon>
        <taxon>Salinactinospora</taxon>
    </lineage>
</organism>
<accession>A0ABP7FWF2</accession>
<dbReference type="Pfam" id="PF00710">
    <property type="entry name" value="Asparaginase"/>
    <property type="match status" value="1"/>
</dbReference>
<evidence type="ECO:0000313" key="6">
    <source>
        <dbReference type="Proteomes" id="UP001500908"/>
    </source>
</evidence>
<dbReference type="InterPro" id="IPR027474">
    <property type="entry name" value="L-asparaginase_N"/>
</dbReference>
<dbReference type="PANTHER" id="PTHR11707:SF28">
    <property type="entry name" value="60 KDA LYSOPHOSPHOLIPASE"/>
    <property type="match status" value="1"/>
</dbReference>
<evidence type="ECO:0000259" key="3">
    <source>
        <dbReference type="Pfam" id="PF00710"/>
    </source>
</evidence>
<dbReference type="PRINTS" id="PR00139">
    <property type="entry name" value="ASNGLNASE"/>
</dbReference>
<dbReference type="InterPro" id="IPR006034">
    <property type="entry name" value="Asparaginase/glutaminase-like"/>
</dbReference>
<comment type="caution">
    <text evidence="5">The sequence shown here is derived from an EMBL/GenBank/DDBJ whole genome shotgun (WGS) entry which is preliminary data.</text>
</comment>
<dbReference type="SMART" id="SM00870">
    <property type="entry name" value="Asparaginase"/>
    <property type="match status" value="1"/>
</dbReference>
<dbReference type="SUPFAM" id="SSF53774">
    <property type="entry name" value="Glutaminase/Asparaginase"/>
    <property type="match status" value="1"/>
</dbReference>
<dbReference type="SFLD" id="SFLDS00057">
    <property type="entry name" value="Glutaminase/Asparaginase"/>
    <property type="match status" value="1"/>
</dbReference>
<dbReference type="RefSeq" id="WP_344972277.1">
    <property type="nucleotide sequence ID" value="NZ_BAABDD010000013.1"/>
</dbReference>
<protein>
    <submittedName>
        <fullName evidence="5">Asparaginase</fullName>
    </submittedName>
</protein>
<dbReference type="Proteomes" id="UP001500908">
    <property type="component" value="Unassembled WGS sequence"/>
</dbReference>
<dbReference type="EMBL" id="BAABDD010000013">
    <property type="protein sequence ID" value="GAA3749145.1"/>
    <property type="molecule type" value="Genomic_DNA"/>
</dbReference>
<evidence type="ECO:0000313" key="5">
    <source>
        <dbReference type="EMBL" id="GAA3749145.1"/>
    </source>
</evidence>
<feature type="domain" description="Asparaginase/glutaminase C-terminal" evidence="4">
    <location>
        <begin position="216"/>
        <end position="329"/>
    </location>
</feature>
<sequence length="352" mass="36420">MAEVTRKTPRVVVLGMGGTIAMAAGEEGGAVPALRAAQLMAAVPGLAETGIEVEVEDVRQLPGAALAAEDVAALATTIERRLADGVDGVVVSQGTDTIEESAYLLDLLHTAAQPVVVTGAMRLPGQAGADGPANLLAAVQVAAAPQARERGVLVVLAEQIHAARYVRKTHTTSTTAFRSPDAGPVGYVVEGEPRLLAEPQPRTVVPHPGRGPWPPVALVTLTMGEDGHLLDELAERVRGVVIAAMGAGHAPKRIVSTLEELARRVPVVLASRTGAGSVLSTTYGFAGSEQDLLRRGLTRAGFLDPLKARVLLQALLAVGSDRDTIAAAFAAAGEHHPTQPWPFPPPPAAPRE</sequence>
<feature type="domain" description="L-asparaginase N-terminal" evidence="3">
    <location>
        <begin position="10"/>
        <end position="198"/>
    </location>
</feature>
<dbReference type="InterPro" id="IPR027473">
    <property type="entry name" value="L-asparaginase_C"/>
</dbReference>
<dbReference type="PIRSF" id="PIRSF500176">
    <property type="entry name" value="L_ASNase"/>
    <property type="match status" value="1"/>
</dbReference>
<dbReference type="InterPro" id="IPR040919">
    <property type="entry name" value="Asparaginase_C"/>
</dbReference>
<dbReference type="InterPro" id="IPR004550">
    <property type="entry name" value="AsnASE_II"/>
</dbReference>
<proteinExistence type="inferred from homology"/>
<keyword evidence="2" id="KW-0378">Hydrolase</keyword>
<dbReference type="CDD" id="cd08964">
    <property type="entry name" value="L-asparaginase_II"/>
    <property type="match status" value="1"/>
</dbReference>
<evidence type="ECO:0000256" key="1">
    <source>
        <dbReference type="ARBA" id="ARBA00010518"/>
    </source>
</evidence>
<dbReference type="PANTHER" id="PTHR11707">
    <property type="entry name" value="L-ASPARAGINASE"/>
    <property type="match status" value="1"/>
</dbReference>
<name>A0ABP7FWF2_9ACTN</name>
<dbReference type="InterPro" id="IPR037152">
    <property type="entry name" value="L-asparaginase_N_sf"/>
</dbReference>
<reference evidence="6" key="1">
    <citation type="journal article" date="2019" name="Int. J. Syst. Evol. Microbiol.">
        <title>The Global Catalogue of Microorganisms (GCM) 10K type strain sequencing project: providing services to taxonomists for standard genome sequencing and annotation.</title>
        <authorList>
            <consortium name="The Broad Institute Genomics Platform"/>
            <consortium name="The Broad Institute Genome Sequencing Center for Infectious Disease"/>
            <person name="Wu L."/>
            <person name="Ma J."/>
        </authorList>
    </citation>
    <scope>NUCLEOTIDE SEQUENCE [LARGE SCALE GENOMIC DNA]</scope>
    <source>
        <strain evidence="6">JCM 17137</strain>
    </source>
</reference>
<dbReference type="Pfam" id="PF17763">
    <property type="entry name" value="Asparaginase_C"/>
    <property type="match status" value="1"/>
</dbReference>
<comment type="similarity">
    <text evidence="1">Belongs to the asparaginase 1 family.</text>
</comment>
<keyword evidence="6" id="KW-1185">Reference proteome</keyword>
<dbReference type="Gene3D" id="3.40.50.1170">
    <property type="entry name" value="L-asparaginase, N-terminal domain"/>
    <property type="match status" value="1"/>
</dbReference>
<dbReference type="Gene3D" id="3.40.50.40">
    <property type="match status" value="1"/>
</dbReference>